<evidence type="ECO:0000256" key="5">
    <source>
        <dbReference type="ARBA" id="ARBA00023136"/>
    </source>
</evidence>
<keyword evidence="10" id="KW-1185">Reference proteome</keyword>
<dbReference type="GO" id="GO:0005509">
    <property type="term" value="F:calcium ion binding"/>
    <property type="evidence" value="ECO:0007669"/>
    <property type="project" value="InterPro"/>
</dbReference>
<organism evidence="9 10">
    <name type="scientific">Desmophyllum pertusum</name>
    <dbReference type="NCBI Taxonomy" id="174260"/>
    <lineage>
        <taxon>Eukaryota</taxon>
        <taxon>Metazoa</taxon>
        <taxon>Cnidaria</taxon>
        <taxon>Anthozoa</taxon>
        <taxon>Hexacorallia</taxon>
        <taxon>Scleractinia</taxon>
        <taxon>Caryophylliina</taxon>
        <taxon>Caryophylliidae</taxon>
        <taxon>Desmophyllum</taxon>
    </lineage>
</organism>
<accession>A0A9X0CZS8</accession>
<feature type="transmembrane region" description="Helical" evidence="7">
    <location>
        <begin position="180"/>
        <end position="204"/>
    </location>
</feature>
<keyword evidence="4 7" id="KW-1133">Transmembrane helix</keyword>
<proteinExistence type="predicted"/>
<comment type="caution">
    <text evidence="9">The sequence shown here is derived from an EMBL/GenBank/DDBJ whole genome shotgun (WGS) entry which is preliminary data.</text>
</comment>
<dbReference type="InterPro" id="IPR002048">
    <property type="entry name" value="EF_hand_dom"/>
</dbReference>
<evidence type="ECO:0000256" key="1">
    <source>
        <dbReference type="ARBA" id="ARBA00004141"/>
    </source>
</evidence>
<reference evidence="9" key="1">
    <citation type="submission" date="2023-01" db="EMBL/GenBank/DDBJ databases">
        <title>Genome assembly of the deep-sea coral Lophelia pertusa.</title>
        <authorList>
            <person name="Herrera S."/>
            <person name="Cordes E."/>
        </authorList>
    </citation>
    <scope>NUCLEOTIDE SEQUENCE</scope>
    <source>
        <strain evidence="9">USNM1676648</strain>
        <tissue evidence="9">Polyp</tissue>
    </source>
</reference>
<evidence type="ECO:0000256" key="7">
    <source>
        <dbReference type="SAM" id="Phobius"/>
    </source>
</evidence>
<evidence type="ECO:0000256" key="3">
    <source>
        <dbReference type="ARBA" id="ARBA00022837"/>
    </source>
</evidence>
<comment type="subcellular location">
    <subcellularLocation>
        <location evidence="1">Membrane</location>
        <topology evidence="1">Multi-pass membrane protein</topology>
    </subcellularLocation>
</comment>
<keyword evidence="2 7" id="KW-0812">Transmembrane</keyword>
<keyword evidence="3" id="KW-0106">Calcium</keyword>
<dbReference type="SUPFAM" id="SSF81324">
    <property type="entry name" value="Voltage-gated potassium channels"/>
    <property type="match status" value="2"/>
</dbReference>
<dbReference type="Gene3D" id="1.20.120.350">
    <property type="entry name" value="Voltage-gated potassium channels. Chain C"/>
    <property type="match status" value="2"/>
</dbReference>
<feature type="transmembrane region" description="Helical" evidence="7">
    <location>
        <begin position="587"/>
        <end position="605"/>
    </location>
</feature>
<feature type="transmembrane region" description="Helical" evidence="7">
    <location>
        <begin position="684"/>
        <end position="706"/>
    </location>
</feature>
<keyword evidence="5 7" id="KW-0472">Membrane</keyword>
<dbReference type="AlphaFoldDB" id="A0A9X0CZS8"/>
<dbReference type="GO" id="GO:0005216">
    <property type="term" value="F:monoatomic ion channel activity"/>
    <property type="evidence" value="ECO:0007669"/>
    <property type="project" value="InterPro"/>
</dbReference>
<dbReference type="EMBL" id="MU826353">
    <property type="protein sequence ID" value="KAJ7380443.1"/>
    <property type="molecule type" value="Genomic_DNA"/>
</dbReference>
<dbReference type="PROSITE" id="PS50222">
    <property type="entry name" value="EF_HAND_2"/>
    <property type="match status" value="1"/>
</dbReference>
<sequence length="831" mass="94893">MADNEGPQEEIEDGRNNSVTVLVENEKPVASEDVVEGKSRSSSIAWSLTQTLLSNQRSREKFRSLERRSSVENFGQFGFLVPALALFPQADGTDALTQQFGDLQGTHRELKLASAHIDDALKGRGNYGKARSYFKPRLAQRCFDILDNPWFRRLIICNSLMHSFLVFFEPPTIQVLSVNPVVYAMNLFCILLFIFDLVVHIIFLTWSVFWSRSAEGGWWNGVEFVLVCCYTVDFILLVISRVLGEYIPQIFRSLRLALILCKVKNMQHIFDVLMTIGFKLSKLFFIILVFVLMCACIGVHVLMDAYQCNRPLDNSSSTTHHHGKTVPCYIENEEKVYLGAFDHVAFAMLRLFVLLSTENFPEVMLPALRVDPAYFIYFGLFVFVGVFFLTAILLAIVVDSYWVYSKKHVKKERSRERAELAKAWNLLDPLGKGALSIDDEKFTKLFHLLKPKNSEAENLVLIEMLDANEDGEVDSFEWTTMLSQVLSLEFEDDDDLLLLDETPGLSKWMIRIRESTKFLSESIFFSRFILLLIILHCILFTFKWKGQSLKIEFIVQVLRSIIVAIFLIEGAMRLLAVGRRILEPLEIMDLFLVLLAFSSNFVWYTNYPNFFWFRDYATTISSLAVFCRLPFNNSQLKQAVSIFFRVAPVMVDLLCLLGILLFLLANIGMELFHTAPETVEGHMYLPACGLGFQTFWCSCLILFQMVTTSNWHEIMNSVMEATQSNWASLYFVVAYVLVNMVIMNLFVAIAIEAFNKLGTLDEDQQQVRPPLERRPSTADTSVKHQAVHMINSVASSLFGSVRADQVAERRQSLAVADALNLEMELSNEDQS</sequence>
<dbReference type="InterPro" id="IPR005821">
    <property type="entry name" value="Ion_trans_dom"/>
</dbReference>
<feature type="transmembrane region" description="Helical" evidence="7">
    <location>
        <begin position="553"/>
        <end position="575"/>
    </location>
</feature>
<dbReference type="InterPro" id="IPR027359">
    <property type="entry name" value="Volt_channel_dom_sf"/>
</dbReference>
<dbReference type="InterPro" id="IPR011992">
    <property type="entry name" value="EF-hand-dom_pair"/>
</dbReference>
<feature type="transmembrane region" description="Helical" evidence="7">
    <location>
        <begin position="375"/>
        <end position="404"/>
    </location>
</feature>
<dbReference type="SUPFAM" id="SSF47473">
    <property type="entry name" value="EF-hand"/>
    <property type="match status" value="1"/>
</dbReference>
<dbReference type="InterPro" id="IPR018247">
    <property type="entry name" value="EF_Hand_1_Ca_BS"/>
</dbReference>
<dbReference type="OrthoDB" id="10068803at2759"/>
<dbReference type="Gene3D" id="1.10.287.70">
    <property type="match status" value="2"/>
</dbReference>
<evidence type="ECO:0000313" key="10">
    <source>
        <dbReference type="Proteomes" id="UP001163046"/>
    </source>
</evidence>
<evidence type="ECO:0000313" key="9">
    <source>
        <dbReference type="EMBL" id="KAJ7380443.1"/>
    </source>
</evidence>
<feature type="transmembrane region" description="Helical" evidence="7">
    <location>
        <begin position="727"/>
        <end position="751"/>
    </location>
</feature>
<dbReference type="Gene3D" id="1.10.238.10">
    <property type="entry name" value="EF-hand"/>
    <property type="match status" value="1"/>
</dbReference>
<dbReference type="PROSITE" id="PS00018">
    <property type="entry name" value="EF_HAND_1"/>
    <property type="match status" value="1"/>
</dbReference>
<feature type="transmembrane region" description="Helical" evidence="7">
    <location>
        <begin position="283"/>
        <end position="303"/>
    </location>
</feature>
<dbReference type="Proteomes" id="UP001163046">
    <property type="component" value="Unassembled WGS sequence"/>
</dbReference>
<evidence type="ECO:0000256" key="4">
    <source>
        <dbReference type="ARBA" id="ARBA00022989"/>
    </source>
</evidence>
<feature type="transmembrane region" description="Helical" evidence="7">
    <location>
        <begin position="643"/>
        <end position="664"/>
    </location>
</feature>
<feature type="domain" description="EF-hand" evidence="8">
    <location>
        <begin position="453"/>
        <end position="488"/>
    </location>
</feature>
<feature type="transmembrane region" description="Helical" evidence="7">
    <location>
        <begin position="224"/>
        <end position="244"/>
    </location>
</feature>
<dbReference type="GO" id="GO:0016020">
    <property type="term" value="C:membrane"/>
    <property type="evidence" value="ECO:0007669"/>
    <property type="project" value="UniProtKB-SubCell"/>
</dbReference>
<feature type="compositionally biased region" description="Acidic residues" evidence="6">
    <location>
        <begin position="1"/>
        <end position="12"/>
    </location>
</feature>
<evidence type="ECO:0000256" key="6">
    <source>
        <dbReference type="SAM" id="MobiDB-lite"/>
    </source>
</evidence>
<dbReference type="PANTHER" id="PTHR46726">
    <property type="entry name" value="TWO PORE CHANNEL 3"/>
    <property type="match status" value="1"/>
</dbReference>
<gene>
    <name evidence="9" type="ORF">OS493_008901</name>
</gene>
<name>A0A9X0CZS8_9CNID</name>
<evidence type="ECO:0000256" key="2">
    <source>
        <dbReference type="ARBA" id="ARBA00022692"/>
    </source>
</evidence>
<dbReference type="Pfam" id="PF00520">
    <property type="entry name" value="Ion_trans"/>
    <property type="match status" value="2"/>
</dbReference>
<dbReference type="PANTHER" id="PTHR46726:SF2">
    <property type="entry name" value="SH3 DOMAIN-CONTAINING PROTEIN"/>
    <property type="match status" value="1"/>
</dbReference>
<protein>
    <recommendedName>
        <fullName evidence="8">EF-hand domain-containing protein</fullName>
    </recommendedName>
</protein>
<feature type="region of interest" description="Disordered" evidence="6">
    <location>
        <begin position="1"/>
        <end position="25"/>
    </location>
</feature>
<feature type="transmembrane region" description="Helical" evidence="7">
    <location>
        <begin position="518"/>
        <end position="541"/>
    </location>
</feature>
<evidence type="ECO:0000259" key="8">
    <source>
        <dbReference type="PROSITE" id="PS50222"/>
    </source>
</evidence>